<dbReference type="InterPro" id="IPR000182">
    <property type="entry name" value="GNAT_dom"/>
</dbReference>
<accession>A0ABQ1FUR2</accession>
<dbReference type="Gene3D" id="3.40.630.30">
    <property type="match status" value="1"/>
</dbReference>
<proteinExistence type="predicted"/>
<dbReference type="Pfam" id="PF13302">
    <property type="entry name" value="Acetyltransf_3"/>
    <property type="match status" value="1"/>
</dbReference>
<sequence length="147" mass="16915">MFSYAALLWRERIVLRDYRDSDLDAIRQWVNDPEITSTLSDIFLYSHSRLETESFVRMNMEGKSSNKSFVIASKDTLDYIGQIELYAINMKNRHASLAIVIGSKDNLGKGYGSEAIGVLQKFVFEEMNLNRLELDVYEFNARATTVI</sequence>
<dbReference type="InterPro" id="IPR016181">
    <property type="entry name" value="Acyl_CoA_acyltransferase"/>
</dbReference>
<dbReference type="EMBL" id="BMHF01000003">
    <property type="protein sequence ID" value="GGA29469.1"/>
    <property type="molecule type" value="Genomic_DNA"/>
</dbReference>
<keyword evidence="3" id="KW-1185">Reference proteome</keyword>
<comment type="caution">
    <text evidence="2">The sequence shown here is derived from an EMBL/GenBank/DDBJ whole genome shotgun (WGS) entry which is preliminary data.</text>
</comment>
<evidence type="ECO:0000313" key="3">
    <source>
        <dbReference type="Proteomes" id="UP000609323"/>
    </source>
</evidence>
<protein>
    <recommendedName>
        <fullName evidence="1">N-acetyltransferase domain-containing protein</fullName>
    </recommendedName>
</protein>
<dbReference type="Proteomes" id="UP000609323">
    <property type="component" value="Unassembled WGS sequence"/>
</dbReference>
<dbReference type="PANTHER" id="PTHR43415">
    <property type="entry name" value="SPERMIDINE N(1)-ACETYLTRANSFERASE"/>
    <property type="match status" value="1"/>
</dbReference>
<organism evidence="2 3">
    <name type="scientific">Paenibacillus physcomitrellae</name>
    <dbReference type="NCBI Taxonomy" id="1619311"/>
    <lineage>
        <taxon>Bacteria</taxon>
        <taxon>Bacillati</taxon>
        <taxon>Bacillota</taxon>
        <taxon>Bacilli</taxon>
        <taxon>Bacillales</taxon>
        <taxon>Paenibacillaceae</taxon>
        <taxon>Paenibacillus</taxon>
    </lineage>
</organism>
<dbReference type="PANTHER" id="PTHR43415:SF3">
    <property type="entry name" value="GNAT-FAMILY ACETYLTRANSFERASE"/>
    <property type="match status" value="1"/>
</dbReference>
<dbReference type="SUPFAM" id="SSF55729">
    <property type="entry name" value="Acyl-CoA N-acyltransferases (Nat)"/>
    <property type="match status" value="1"/>
</dbReference>
<evidence type="ECO:0000313" key="2">
    <source>
        <dbReference type="EMBL" id="GGA29469.1"/>
    </source>
</evidence>
<dbReference type="RefSeq" id="WP_308420918.1">
    <property type="nucleotide sequence ID" value="NZ_BMHF01000003.1"/>
</dbReference>
<gene>
    <name evidence="2" type="ORF">GCM10010917_13110</name>
</gene>
<reference evidence="3" key="1">
    <citation type="journal article" date="2019" name="Int. J. Syst. Evol. Microbiol.">
        <title>The Global Catalogue of Microorganisms (GCM) 10K type strain sequencing project: providing services to taxonomists for standard genome sequencing and annotation.</title>
        <authorList>
            <consortium name="The Broad Institute Genomics Platform"/>
            <consortium name="The Broad Institute Genome Sequencing Center for Infectious Disease"/>
            <person name="Wu L."/>
            <person name="Ma J."/>
        </authorList>
    </citation>
    <scope>NUCLEOTIDE SEQUENCE [LARGE SCALE GENOMIC DNA]</scope>
    <source>
        <strain evidence="3">CGMCC 1.15044</strain>
    </source>
</reference>
<evidence type="ECO:0000259" key="1">
    <source>
        <dbReference type="PROSITE" id="PS51186"/>
    </source>
</evidence>
<name>A0ABQ1FUR2_9BACL</name>
<dbReference type="PROSITE" id="PS51186">
    <property type="entry name" value="GNAT"/>
    <property type="match status" value="1"/>
</dbReference>
<feature type="domain" description="N-acetyltransferase" evidence="1">
    <location>
        <begin position="13"/>
        <end position="147"/>
    </location>
</feature>